<feature type="repeat" description="TPR" evidence="1">
    <location>
        <begin position="30"/>
        <end position="63"/>
    </location>
</feature>
<proteinExistence type="predicted"/>
<dbReference type="PROSITE" id="PS50005">
    <property type="entry name" value="TPR"/>
    <property type="match status" value="1"/>
</dbReference>
<dbReference type="SMART" id="SM00028">
    <property type="entry name" value="TPR"/>
    <property type="match status" value="1"/>
</dbReference>
<name>A0A8S1XYJ5_PAROT</name>
<comment type="caution">
    <text evidence="2">The sequence shown here is derived from an EMBL/GenBank/DDBJ whole genome shotgun (WGS) entry which is preliminary data.</text>
</comment>
<dbReference type="Pfam" id="PF00515">
    <property type="entry name" value="TPR_1"/>
    <property type="match status" value="1"/>
</dbReference>
<dbReference type="InterPro" id="IPR019734">
    <property type="entry name" value="TPR_rpt"/>
</dbReference>
<dbReference type="EMBL" id="CAJJDP010000140">
    <property type="protein sequence ID" value="CAD8206713.1"/>
    <property type="molecule type" value="Genomic_DNA"/>
</dbReference>
<dbReference type="Proteomes" id="UP000683925">
    <property type="component" value="Unassembled WGS sequence"/>
</dbReference>
<evidence type="ECO:0000313" key="3">
    <source>
        <dbReference type="Proteomes" id="UP000683925"/>
    </source>
</evidence>
<keyword evidence="3" id="KW-1185">Reference proteome</keyword>
<evidence type="ECO:0000313" key="2">
    <source>
        <dbReference type="EMBL" id="CAD8206713.1"/>
    </source>
</evidence>
<evidence type="ECO:0008006" key="4">
    <source>
        <dbReference type="Google" id="ProtNLM"/>
    </source>
</evidence>
<accession>A0A8S1XYJ5</accession>
<sequence>MLCVNTVDETIWRGHQIIQQGYLNQQSLQFEQFWQIGLCLQYLGNYNEAIDNFNKAINLNPMEQNIFQNV</sequence>
<dbReference type="AlphaFoldDB" id="A0A8S1XYJ5"/>
<protein>
    <recommendedName>
        <fullName evidence="4">Tetratricopeptide repeat protein</fullName>
    </recommendedName>
</protein>
<organism evidence="2 3">
    <name type="scientific">Paramecium octaurelia</name>
    <dbReference type="NCBI Taxonomy" id="43137"/>
    <lineage>
        <taxon>Eukaryota</taxon>
        <taxon>Sar</taxon>
        <taxon>Alveolata</taxon>
        <taxon>Ciliophora</taxon>
        <taxon>Intramacronucleata</taxon>
        <taxon>Oligohymenophorea</taxon>
        <taxon>Peniculida</taxon>
        <taxon>Parameciidae</taxon>
        <taxon>Paramecium</taxon>
    </lineage>
</organism>
<evidence type="ECO:0000256" key="1">
    <source>
        <dbReference type="PROSITE-ProRule" id="PRU00339"/>
    </source>
</evidence>
<gene>
    <name evidence="2" type="ORF">POCTA_138.1.T1390002</name>
</gene>
<reference evidence="2" key="1">
    <citation type="submission" date="2021-01" db="EMBL/GenBank/DDBJ databases">
        <authorList>
            <consortium name="Genoscope - CEA"/>
            <person name="William W."/>
        </authorList>
    </citation>
    <scope>NUCLEOTIDE SEQUENCE</scope>
</reference>
<keyword evidence="1" id="KW-0802">TPR repeat</keyword>
<dbReference type="PROSITE" id="PS50293">
    <property type="entry name" value="TPR_REGION"/>
    <property type="match status" value="1"/>
</dbReference>